<evidence type="ECO:0000313" key="15">
    <source>
        <dbReference type="Proteomes" id="UP000530234"/>
    </source>
</evidence>
<dbReference type="InterPro" id="IPR001433">
    <property type="entry name" value="OxRdtase_FAD/NAD-bd"/>
</dbReference>
<evidence type="ECO:0000256" key="3">
    <source>
        <dbReference type="ARBA" id="ARBA00022617"/>
    </source>
</evidence>
<dbReference type="CDD" id="cd06184">
    <property type="entry name" value="flavohem_like_fad_nad_binding"/>
    <property type="match status" value="1"/>
</dbReference>
<evidence type="ECO:0000256" key="8">
    <source>
        <dbReference type="ARBA" id="ARBA00048649"/>
    </source>
</evidence>
<keyword evidence="6" id="KW-0408">Iron</keyword>
<keyword evidence="4 10" id="KW-0561">Oxygen transport</keyword>
<evidence type="ECO:0000259" key="13">
    <source>
        <dbReference type="PROSITE" id="PS51384"/>
    </source>
</evidence>
<evidence type="ECO:0000256" key="2">
    <source>
        <dbReference type="ARBA" id="ARBA00012229"/>
    </source>
</evidence>
<comment type="catalytic activity">
    <reaction evidence="9">
        <text>2 nitric oxide + NADPH + 2 O2 = 2 nitrate + NADP(+) + H(+)</text>
        <dbReference type="Rhea" id="RHEA:19465"/>
        <dbReference type="ChEBI" id="CHEBI:15378"/>
        <dbReference type="ChEBI" id="CHEBI:15379"/>
        <dbReference type="ChEBI" id="CHEBI:16480"/>
        <dbReference type="ChEBI" id="CHEBI:17632"/>
        <dbReference type="ChEBI" id="CHEBI:57783"/>
        <dbReference type="ChEBI" id="CHEBI:58349"/>
        <dbReference type="EC" id="1.14.12.17"/>
    </reaction>
</comment>
<keyword evidence="10" id="KW-0813">Transport</keyword>
<evidence type="ECO:0000256" key="1">
    <source>
        <dbReference type="ARBA" id="ARBA00006401"/>
    </source>
</evidence>
<proteinExistence type="inferred from homology"/>
<evidence type="ECO:0000313" key="14">
    <source>
        <dbReference type="EMBL" id="MBB0232485.1"/>
    </source>
</evidence>
<feature type="domain" description="Globin" evidence="12">
    <location>
        <begin position="1"/>
        <end position="141"/>
    </location>
</feature>
<dbReference type="InterPro" id="IPR017927">
    <property type="entry name" value="FAD-bd_FR_type"/>
</dbReference>
<comment type="similarity">
    <text evidence="10">Belongs to the globin family.</text>
</comment>
<organism evidence="14 15">
    <name type="scientific">Streptomyces calidiresistens</name>
    <dbReference type="NCBI Taxonomy" id="1485586"/>
    <lineage>
        <taxon>Bacteria</taxon>
        <taxon>Bacillati</taxon>
        <taxon>Actinomycetota</taxon>
        <taxon>Actinomycetes</taxon>
        <taxon>Kitasatosporales</taxon>
        <taxon>Streptomycetaceae</taxon>
        <taxon>Streptomyces</taxon>
    </lineage>
</organism>
<name>A0A7W3T7P5_9ACTN</name>
<dbReference type="SUPFAM" id="SSF52343">
    <property type="entry name" value="Ferredoxin reductase-like, C-terminal NADP-linked domain"/>
    <property type="match status" value="1"/>
</dbReference>
<sequence length="404" mass="44142">MLSDRSTPIVRATLPVVGAELDRITDRFYRRMFEARPDLLRDLFNRGNQANGEQRRALAGSVAAFAGMLLEHPDRRPDTMLRRIAHKHASLGVTAEQYDIVHHHLMSAIGETLGDAVTPEVAAAWDEVYWLMARALIALEADLYREAGTAVGEVWGRMEVVDRRRETDDVITLALRPADDRPLQPFRPGQYVGVRVELPDGARQIRQYSLIGPADGAERRISVKRVRGTDGSGGSGAPDGEVSHHLHDRVRPGDLLDVTLPFGDLPLPAGEGPIVLASAGIGVTPLLAILEHLVATGSERPVVVAHADRSPDDHAHRGTQRELVGKLPGASLRTWYEHAADGTPGSPMDPVALELPPHPSTTTAWLCGPLPFMRAVRNDLLERGVPAANVHYEVFGPDLWIADR</sequence>
<dbReference type="GO" id="GO:0071949">
    <property type="term" value="F:FAD binding"/>
    <property type="evidence" value="ECO:0007669"/>
    <property type="project" value="TreeGrafter"/>
</dbReference>
<evidence type="ECO:0000256" key="5">
    <source>
        <dbReference type="ARBA" id="ARBA00022723"/>
    </source>
</evidence>
<dbReference type="RefSeq" id="WP_182667015.1">
    <property type="nucleotide sequence ID" value="NZ_VKHS01000962.1"/>
</dbReference>
<dbReference type="Gene3D" id="2.40.30.10">
    <property type="entry name" value="Translation factors"/>
    <property type="match status" value="1"/>
</dbReference>
<dbReference type="InterPro" id="IPR017938">
    <property type="entry name" value="Riboflavin_synthase-like_b-brl"/>
</dbReference>
<protein>
    <recommendedName>
        <fullName evidence="2">nitric oxide dioxygenase</fullName>
        <ecNumber evidence="2">1.14.12.17</ecNumber>
    </recommendedName>
</protein>
<comment type="similarity">
    <text evidence="1">In the C-terminal section; belongs to the flavoprotein pyridine nucleotide cytochrome reductase family.</text>
</comment>
<dbReference type="GO" id="GO:0020037">
    <property type="term" value="F:heme binding"/>
    <property type="evidence" value="ECO:0007669"/>
    <property type="project" value="InterPro"/>
</dbReference>
<gene>
    <name evidence="14" type="ORF">FOE67_24115</name>
</gene>
<dbReference type="EC" id="1.14.12.17" evidence="2"/>
<dbReference type="InterPro" id="IPR000971">
    <property type="entry name" value="Globin"/>
</dbReference>
<dbReference type="GO" id="GO:0051537">
    <property type="term" value="F:2 iron, 2 sulfur cluster binding"/>
    <property type="evidence" value="ECO:0007669"/>
    <property type="project" value="UniProtKB-KW"/>
</dbReference>
<keyword evidence="5" id="KW-0479">Metal-binding</keyword>
<evidence type="ECO:0000256" key="7">
    <source>
        <dbReference type="ARBA" id="ARBA00023027"/>
    </source>
</evidence>
<dbReference type="GO" id="GO:0046872">
    <property type="term" value="F:metal ion binding"/>
    <property type="evidence" value="ECO:0007669"/>
    <property type="project" value="UniProtKB-KW"/>
</dbReference>
<evidence type="ECO:0000256" key="9">
    <source>
        <dbReference type="ARBA" id="ARBA00049433"/>
    </source>
</evidence>
<dbReference type="GO" id="GO:0019825">
    <property type="term" value="F:oxygen binding"/>
    <property type="evidence" value="ECO:0007669"/>
    <property type="project" value="InterPro"/>
</dbReference>
<dbReference type="InterPro" id="IPR039261">
    <property type="entry name" value="FNR_nucleotide-bd"/>
</dbReference>
<dbReference type="PANTHER" id="PTHR43396:SF3">
    <property type="entry name" value="FLAVOHEMOPROTEIN"/>
    <property type="match status" value="1"/>
</dbReference>
<evidence type="ECO:0000256" key="4">
    <source>
        <dbReference type="ARBA" id="ARBA00022621"/>
    </source>
</evidence>
<dbReference type="AlphaFoldDB" id="A0A7W3T7P5"/>
<keyword evidence="3 10" id="KW-0349">Heme</keyword>
<dbReference type="GO" id="GO:0071500">
    <property type="term" value="P:cellular response to nitrosative stress"/>
    <property type="evidence" value="ECO:0007669"/>
    <property type="project" value="TreeGrafter"/>
</dbReference>
<dbReference type="InterPro" id="IPR012292">
    <property type="entry name" value="Globin/Proto"/>
</dbReference>
<dbReference type="PANTHER" id="PTHR43396">
    <property type="entry name" value="FLAVOHEMOPROTEIN"/>
    <property type="match status" value="1"/>
</dbReference>
<dbReference type="FunFam" id="1.10.490.10:FF:000003">
    <property type="entry name" value="Flavohemoprotein"/>
    <property type="match status" value="1"/>
</dbReference>
<feature type="domain" description="FAD-binding FR-type" evidence="13">
    <location>
        <begin position="153"/>
        <end position="268"/>
    </location>
</feature>
<keyword evidence="15" id="KW-1185">Reference proteome</keyword>
<dbReference type="Proteomes" id="UP000530234">
    <property type="component" value="Unassembled WGS sequence"/>
</dbReference>
<comment type="caution">
    <text evidence="14">The sequence shown here is derived from an EMBL/GenBank/DDBJ whole genome shotgun (WGS) entry which is preliminary data.</text>
</comment>
<keyword evidence="7" id="KW-0520">NAD</keyword>
<comment type="catalytic activity">
    <reaction evidence="8">
        <text>2 nitric oxide + NADH + 2 O2 = 2 nitrate + NAD(+) + H(+)</text>
        <dbReference type="Rhea" id="RHEA:19469"/>
        <dbReference type="ChEBI" id="CHEBI:15378"/>
        <dbReference type="ChEBI" id="CHEBI:15379"/>
        <dbReference type="ChEBI" id="CHEBI:16480"/>
        <dbReference type="ChEBI" id="CHEBI:17632"/>
        <dbReference type="ChEBI" id="CHEBI:57540"/>
        <dbReference type="ChEBI" id="CHEBI:57945"/>
        <dbReference type="EC" id="1.14.12.17"/>
    </reaction>
</comment>
<dbReference type="SUPFAM" id="SSF63380">
    <property type="entry name" value="Riboflavin synthase domain-like"/>
    <property type="match status" value="1"/>
</dbReference>
<evidence type="ECO:0000256" key="6">
    <source>
        <dbReference type="ARBA" id="ARBA00023004"/>
    </source>
</evidence>
<dbReference type="Pfam" id="PF00175">
    <property type="entry name" value="NAD_binding_1"/>
    <property type="match status" value="1"/>
</dbReference>
<evidence type="ECO:0000256" key="10">
    <source>
        <dbReference type="RuleBase" id="RU000356"/>
    </source>
</evidence>
<dbReference type="PROSITE" id="PS01033">
    <property type="entry name" value="GLOBIN"/>
    <property type="match status" value="1"/>
</dbReference>
<dbReference type="Gene3D" id="3.40.50.80">
    <property type="entry name" value="Nucleotide-binding domain of ferredoxin-NADP reductase (FNR) module"/>
    <property type="match status" value="1"/>
</dbReference>
<dbReference type="SUPFAM" id="SSF46458">
    <property type="entry name" value="Globin-like"/>
    <property type="match status" value="1"/>
</dbReference>
<reference evidence="15" key="1">
    <citation type="submission" date="2019-10" db="EMBL/GenBank/DDBJ databases">
        <title>Streptomyces sp. nov., a novel actinobacterium isolated from alkaline environment.</title>
        <authorList>
            <person name="Golinska P."/>
        </authorList>
    </citation>
    <scope>NUCLEOTIDE SEQUENCE [LARGE SCALE GENOMIC DNA]</scope>
    <source>
        <strain evidence="15">DSM 42108</strain>
    </source>
</reference>
<dbReference type="GO" id="GO:0005344">
    <property type="term" value="F:oxygen carrier activity"/>
    <property type="evidence" value="ECO:0007669"/>
    <property type="project" value="UniProtKB-KW"/>
</dbReference>
<evidence type="ECO:0000256" key="11">
    <source>
        <dbReference type="SAM" id="MobiDB-lite"/>
    </source>
</evidence>
<dbReference type="InterPro" id="IPR009050">
    <property type="entry name" value="Globin-like_sf"/>
</dbReference>
<dbReference type="Gene3D" id="1.10.490.10">
    <property type="entry name" value="Globins"/>
    <property type="match status" value="1"/>
</dbReference>
<dbReference type="CDD" id="cd14782">
    <property type="entry name" value="FHb-globin_2"/>
    <property type="match status" value="1"/>
</dbReference>
<accession>A0A7W3T7P5</accession>
<dbReference type="EMBL" id="VKHS01000962">
    <property type="protein sequence ID" value="MBB0232485.1"/>
    <property type="molecule type" value="Genomic_DNA"/>
</dbReference>
<evidence type="ECO:0000259" key="12">
    <source>
        <dbReference type="PROSITE" id="PS01033"/>
    </source>
</evidence>
<feature type="region of interest" description="Disordered" evidence="11">
    <location>
        <begin position="225"/>
        <end position="246"/>
    </location>
</feature>
<dbReference type="GO" id="GO:0008941">
    <property type="term" value="F:nitric oxide dioxygenase NAD(P)H activity"/>
    <property type="evidence" value="ECO:0007669"/>
    <property type="project" value="UniProtKB-EC"/>
</dbReference>
<dbReference type="Pfam" id="PF00042">
    <property type="entry name" value="Globin"/>
    <property type="match status" value="1"/>
</dbReference>
<dbReference type="PROSITE" id="PS51384">
    <property type="entry name" value="FAD_FR"/>
    <property type="match status" value="1"/>
</dbReference>
<dbReference type="GO" id="GO:0046210">
    <property type="term" value="P:nitric oxide catabolic process"/>
    <property type="evidence" value="ECO:0007669"/>
    <property type="project" value="TreeGrafter"/>
</dbReference>